<dbReference type="InterPro" id="IPR036188">
    <property type="entry name" value="FAD/NAD-bd_sf"/>
</dbReference>
<dbReference type="PANTHER" id="PTHR43004">
    <property type="entry name" value="TRK SYSTEM POTASSIUM UPTAKE PROTEIN"/>
    <property type="match status" value="1"/>
</dbReference>
<evidence type="ECO:0000313" key="6">
    <source>
        <dbReference type="EMBL" id="OIJ97043.1"/>
    </source>
</evidence>
<evidence type="ECO:0000313" key="7">
    <source>
        <dbReference type="Proteomes" id="UP000179642"/>
    </source>
</evidence>
<evidence type="ECO:0000259" key="5">
    <source>
        <dbReference type="Pfam" id="PF01494"/>
    </source>
</evidence>
<comment type="cofactor">
    <cofactor evidence="1">
        <name>FAD</name>
        <dbReference type="ChEBI" id="CHEBI:57692"/>
    </cofactor>
</comment>
<dbReference type="AlphaFoldDB" id="A0A1S2PTF1"/>
<keyword evidence="6" id="KW-0560">Oxidoreductase</keyword>
<keyword evidence="4" id="KW-0812">Transmembrane</keyword>
<dbReference type="NCBIfam" id="NF004780">
    <property type="entry name" value="PRK06126.1"/>
    <property type="match status" value="1"/>
</dbReference>
<dbReference type="InterPro" id="IPR002938">
    <property type="entry name" value="FAD-bd"/>
</dbReference>
<dbReference type="Proteomes" id="UP000179642">
    <property type="component" value="Unassembled WGS sequence"/>
</dbReference>
<keyword evidence="6" id="KW-0503">Monooxygenase</keyword>
<dbReference type="EMBL" id="MLYO01000059">
    <property type="protein sequence ID" value="OIJ97043.1"/>
    <property type="molecule type" value="Genomic_DNA"/>
</dbReference>
<dbReference type="SUPFAM" id="SSF51905">
    <property type="entry name" value="FAD/NAD(P)-binding domain"/>
    <property type="match status" value="1"/>
</dbReference>
<gene>
    <name evidence="6" type="ORF">BIV23_31605</name>
</gene>
<dbReference type="PANTHER" id="PTHR43004:SF19">
    <property type="entry name" value="BINDING MONOOXYGENASE, PUTATIVE (JCVI)-RELATED"/>
    <property type="match status" value="1"/>
</dbReference>
<keyword evidence="4" id="KW-0472">Membrane</keyword>
<dbReference type="InterPro" id="IPR050641">
    <property type="entry name" value="RIFMO-like"/>
</dbReference>
<dbReference type="GO" id="GO:0016709">
    <property type="term" value="F:oxidoreductase activity, acting on paired donors, with incorporation or reduction of molecular oxygen, NAD(P)H as one donor, and incorporation of one atom of oxygen"/>
    <property type="evidence" value="ECO:0007669"/>
    <property type="project" value="UniProtKB-ARBA"/>
</dbReference>
<proteinExistence type="predicted"/>
<reference evidence="6 7" key="1">
    <citation type="submission" date="2016-10" db="EMBL/GenBank/DDBJ databases">
        <title>Genome sequence of Streptomyces sp. MUSC 1.</title>
        <authorList>
            <person name="Lee L.-H."/>
            <person name="Ser H.-L."/>
            <person name="Law J.W.-F."/>
        </authorList>
    </citation>
    <scope>NUCLEOTIDE SEQUENCE [LARGE SCALE GENOMIC DNA]</scope>
    <source>
        <strain evidence="6 7">MUSC 1</strain>
    </source>
</reference>
<comment type="caution">
    <text evidence="6">The sequence shown here is derived from an EMBL/GenBank/DDBJ whole genome shotgun (WGS) entry which is preliminary data.</text>
</comment>
<keyword evidence="3" id="KW-0274">FAD</keyword>
<organism evidence="6 7">
    <name type="scientific">Streptomyces monashensis</name>
    <dbReference type="NCBI Taxonomy" id="1678012"/>
    <lineage>
        <taxon>Bacteria</taxon>
        <taxon>Bacillati</taxon>
        <taxon>Actinomycetota</taxon>
        <taxon>Actinomycetes</taxon>
        <taxon>Kitasatosporales</taxon>
        <taxon>Streptomycetaceae</taxon>
        <taxon>Streptomyces</taxon>
    </lineage>
</organism>
<dbReference type="Pfam" id="PF21274">
    <property type="entry name" value="Rng_hyd_C"/>
    <property type="match status" value="1"/>
</dbReference>
<feature type="transmembrane region" description="Helical" evidence="4">
    <location>
        <begin position="7"/>
        <end position="25"/>
    </location>
</feature>
<evidence type="ECO:0000256" key="2">
    <source>
        <dbReference type="ARBA" id="ARBA00022630"/>
    </source>
</evidence>
<dbReference type="Gene3D" id="3.30.9.10">
    <property type="entry name" value="D-Amino Acid Oxidase, subunit A, domain 2"/>
    <property type="match status" value="1"/>
</dbReference>
<dbReference type="Gene3D" id="3.40.30.120">
    <property type="match status" value="1"/>
</dbReference>
<protein>
    <submittedName>
        <fullName evidence="6">Monooxygenase</fullName>
    </submittedName>
</protein>
<evidence type="ECO:0000256" key="1">
    <source>
        <dbReference type="ARBA" id="ARBA00001974"/>
    </source>
</evidence>
<evidence type="ECO:0000256" key="3">
    <source>
        <dbReference type="ARBA" id="ARBA00022827"/>
    </source>
</evidence>
<dbReference type="PRINTS" id="PR00420">
    <property type="entry name" value="RNGMNOXGNASE"/>
</dbReference>
<keyword evidence="7" id="KW-1185">Reference proteome</keyword>
<sequence>MKGALRTSVAIVGGGAVGLMLALFLDRHGVESVVFHAEDTWHAEPHGNAHSPRTMEYCRRLGIAAPIRRLGLPAGHPADIAYFTRFGGHELSRLPLACRGLRMRQAAAAAATDQTPEPVLRADQMYVEKFLYEHVLTRPNITVRHGRHITALEQNAERVKVLAQRADGPAEQWTARYAVGCDGGHSHVRRAVGVHHERCGSHRQRTPGHSVTAAHLRLPTFHHDVVPGRRAWTYWALNNELRASLTALNGRDEFFLLADAPTPAPTPPAAGPDRLVDVVRRAAGVPLPVEVLGRRPGTPDTALIAQRFTIGRVLLAGDAAHPFACGGGFGMNTGVDDAANLAWKLAAVLQGWGGPGLLATYEAERRPVARRNAAAAGELGASLDAVELPAALEEDSPQGERTRVRAGDLLRSHGERTHALGVHLGARYDGSPIVAGDGEPPADSWGTYVPSSVPGGRAPHLWLDEWHGQGSSLFDRFGPGFTLLRLGSGTPSSKPLEAAAQAYGMPLTVLDVDVPCARELYEHDLVLIRPDQHVAWRGNQLPTDPDGLVAQVTGVGRSGARGTR</sequence>
<dbReference type="Pfam" id="PF01494">
    <property type="entry name" value="FAD_binding_3"/>
    <property type="match status" value="1"/>
</dbReference>
<feature type="domain" description="FAD-binding" evidence="5">
    <location>
        <begin position="6"/>
        <end position="373"/>
    </location>
</feature>
<keyword evidence="4" id="KW-1133">Transmembrane helix</keyword>
<dbReference type="GO" id="GO:0071949">
    <property type="term" value="F:FAD binding"/>
    <property type="evidence" value="ECO:0007669"/>
    <property type="project" value="InterPro"/>
</dbReference>
<keyword evidence="2" id="KW-0285">Flavoprotein</keyword>
<name>A0A1S2PTF1_9ACTN</name>
<dbReference type="OrthoDB" id="8670884at2"/>
<accession>A0A1S2PTF1</accession>
<dbReference type="RefSeq" id="WP_071384410.1">
    <property type="nucleotide sequence ID" value="NZ_MLYO01000059.1"/>
</dbReference>
<evidence type="ECO:0000256" key="4">
    <source>
        <dbReference type="SAM" id="Phobius"/>
    </source>
</evidence>
<dbReference type="Gene3D" id="3.50.50.60">
    <property type="entry name" value="FAD/NAD(P)-binding domain"/>
    <property type="match status" value="1"/>
</dbReference>